<dbReference type="AlphaFoldDB" id="A0A4C1WSC8"/>
<sequence length="121" mass="13321">MYFYTGISRHELLPSTAELDIRGALPGHGACLRHARCYSTLPLSLKSVVFPLAVTLPPASPLLQPAASKLEVHCTCPGYVACFWRTSCYIPLLLRLKPVELSLPAPLDQGHTRRSARCRHA</sequence>
<protein>
    <submittedName>
        <fullName evidence="1">Uncharacterized protein</fullName>
    </submittedName>
</protein>
<dbReference type="Proteomes" id="UP000299102">
    <property type="component" value="Unassembled WGS sequence"/>
</dbReference>
<comment type="caution">
    <text evidence="1">The sequence shown here is derived from an EMBL/GenBank/DDBJ whole genome shotgun (WGS) entry which is preliminary data.</text>
</comment>
<evidence type="ECO:0000313" key="1">
    <source>
        <dbReference type="EMBL" id="GBP53219.1"/>
    </source>
</evidence>
<proteinExistence type="predicted"/>
<dbReference type="EMBL" id="BGZK01000618">
    <property type="protein sequence ID" value="GBP53219.1"/>
    <property type="molecule type" value="Genomic_DNA"/>
</dbReference>
<accession>A0A4C1WSC8</accession>
<keyword evidence="2" id="KW-1185">Reference proteome</keyword>
<reference evidence="1 2" key="1">
    <citation type="journal article" date="2019" name="Commun. Biol.">
        <title>The bagworm genome reveals a unique fibroin gene that provides high tensile strength.</title>
        <authorList>
            <person name="Kono N."/>
            <person name="Nakamura H."/>
            <person name="Ohtoshi R."/>
            <person name="Tomita M."/>
            <person name="Numata K."/>
            <person name="Arakawa K."/>
        </authorList>
    </citation>
    <scope>NUCLEOTIDE SEQUENCE [LARGE SCALE GENOMIC DNA]</scope>
</reference>
<organism evidence="1 2">
    <name type="scientific">Eumeta variegata</name>
    <name type="common">Bagworm moth</name>
    <name type="synonym">Eumeta japonica</name>
    <dbReference type="NCBI Taxonomy" id="151549"/>
    <lineage>
        <taxon>Eukaryota</taxon>
        <taxon>Metazoa</taxon>
        <taxon>Ecdysozoa</taxon>
        <taxon>Arthropoda</taxon>
        <taxon>Hexapoda</taxon>
        <taxon>Insecta</taxon>
        <taxon>Pterygota</taxon>
        <taxon>Neoptera</taxon>
        <taxon>Endopterygota</taxon>
        <taxon>Lepidoptera</taxon>
        <taxon>Glossata</taxon>
        <taxon>Ditrysia</taxon>
        <taxon>Tineoidea</taxon>
        <taxon>Psychidae</taxon>
        <taxon>Oiketicinae</taxon>
        <taxon>Eumeta</taxon>
    </lineage>
</organism>
<evidence type="ECO:0000313" key="2">
    <source>
        <dbReference type="Proteomes" id="UP000299102"/>
    </source>
</evidence>
<name>A0A4C1WSC8_EUMVA</name>
<gene>
    <name evidence="1" type="ORF">EVAR_8996_1</name>
</gene>